<evidence type="ECO:0000256" key="2">
    <source>
        <dbReference type="SAM" id="Phobius"/>
    </source>
</evidence>
<feature type="transmembrane region" description="Helical" evidence="2">
    <location>
        <begin position="39"/>
        <end position="56"/>
    </location>
</feature>
<feature type="transmembrane region" description="Helical" evidence="2">
    <location>
        <begin position="68"/>
        <end position="88"/>
    </location>
</feature>
<dbReference type="AlphaFoldDB" id="A0A1I7UP34"/>
<organism evidence="3 4">
    <name type="scientific">Caenorhabditis tropicalis</name>
    <dbReference type="NCBI Taxonomy" id="1561998"/>
    <lineage>
        <taxon>Eukaryota</taxon>
        <taxon>Metazoa</taxon>
        <taxon>Ecdysozoa</taxon>
        <taxon>Nematoda</taxon>
        <taxon>Chromadorea</taxon>
        <taxon>Rhabditida</taxon>
        <taxon>Rhabditina</taxon>
        <taxon>Rhabditomorpha</taxon>
        <taxon>Rhabditoidea</taxon>
        <taxon>Rhabditidae</taxon>
        <taxon>Peloderinae</taxon>
        <taxon>Caenorhabditis</taxon>
    </lineage>
</organism>
<evidence type="ECO:0000256" key="1">
    <source>
        <dbReference type="SAM" id="MobiDB-lite"/>
    </source>
</evidence>
<protein>
    <submittedName>
        <fullName evidence="4">Transmembrane protein</fullName>
    </submittedName>
</protein>
<keyword evidence="3" id="KW-1185">Reference proteome</keyword>
<feature type="compositionally biased region" description="Basic residues" evidence="1">
    <location>
        <begin position="219"/>
        <end position="233"/>
    </location>
</feature>
<reference evidence="4" key="1">
    <citation type="submission" date="2016-11" db="UniProtKB">
        <authorList>
            <consortium name="WormBaseParasite"/>
        </authorList>
    </citation>
    <scope>IDENTIFICATION</scope>
</reference>
<accession>A0A1I7UP34</accession>
<keyword evidence="2" id="KW-0472">Membrane</keyword>
<keyword evidence="2" id="KW-0812">Transmembrane</keyword>
<sequence>MVFSGYFAIPMCLYFAFYHMSFADPNPLSRSSKEQGDIIIPEVAIMFVTPFLVFIVPRATPNEVLTTLFGIIQSIFLSNVFNIMYLHFDWVDGVYYSRITAAFIYLYGILLQLSTTILVPKLPLKIHWMSIIFINLFFMTSGYIIYPYCSYSNLLGHIYAWYLSIEASIIYYTEEFRLYWGRVDMDSAVINRNFTVFIHRNVTPPSENTSGKGKESSGKRKRQKNKKKSKKRR</sequence>
<feature type="region of interest" description="Disordered" evidence="1">
    <location>
        <begin position="204"/>
        <end position="233"/>
    </location>
</feature>
<feature type="transmembrane region" description="Helical" evidence="2">
    <location>
        <begin position="154"/>
        <end position="172"/>
    </location>
</feature>
<dbReference type="Proteomes" id="UP000095282">
    <property type="component" value="Unplaced"/>
</dbReference>
<evidence type="ECO:0000313" key="4">
    <source>
        <dbReference type="WBParaSite" id="Csp11.Scaffold630.g17921.t1"/>
    </source>
</evidence>
<feature type="transmembrane region" description="Helical" evidence="2">
    <location>
        <begin position="94"/>
        <end position="119"/>
    </location>
</feature>
<feature type="transmembrane region" description="Helical" evidence="2">
    <location>
        <begin position="126"/>
        <end position="148"/>
    </location>
</feature>
<proteinExistence type="predicted"/>
<dbReference type="WBParaSite" id="Csp11.Scaffold630.g17921.t1">
    <property type="protein sequence ID" value="Csp11.Scaffold630.g17921.t1"/>
    <property type="gene ID" value="Csp11.Scaffold630.g17921"/>
</dbReference>
<evidence type="ECO:0000313" key="3">
    <source>
        <dbReference type="Proteomes" id="UP000095282"/>
    </source>
</evidence>
<name>A0A1I7UP34_9PELO</name>
<dbReference type="eggNOG" id="ENOG502TM0W">
    <property type="taxonomic scope" value="Eukaryota"/>
</dbReference>
<keyword evidence="2" id="KW-1133">Transmembrane helix</keyword>